<evidence type="ECO:0000313" key="2">
    <source>
        <dbReference type="EMBL" id="MDU0354826.1"/>
    </source>
</evidence>
<comment type="caution">
    <text evidence="2">The sequence shown here is derived from an EMBL/GenBank/DDBJ whole genome shotgun (WGS) entry which is preliminary data.</text>
</comment>
<organism evidence="2 3">
    <name type="scientific">Paraglaciecola aquimarina</name>
    <dbReference type="NCBI Taxonomy" id="1235557"/>
    <lineage>
        <taxon>Bacteria</taxon>
        <taxon>Pseudomonadati</taxon>
        <taxon>Pseudomonadota</taxon>
        <taxon>Gammaproteobacteria</taxon>
        <taxon>Alteromonadales</taxon>
        <taxon>Alteromonadaceae</taxon>
        <taxon>Paraglaciecola</taxon>
    </lineage>
</organism>
<dbReference type="InterPro" id="IPR029058">
    <property type="entry name" value="AB_hydrolase_fold"/>
</dbReference>
<sequence>MRPDFQVLIYPVISFSDKITHQGSRQHLIGPKLDPQLVTHFSNELHVTANTPPAFIAHAGDDKAVPVENALVYYQALNDHNVASQLVVLPDGGHGFGLRNPYNWFNDLIEWMGNAQLLSQN</sequence>
<proteinExistence type="predicted"/>
<protein>
    <submittedName>
        <fullName evidence="2">Prolyl oligopeptidase family serine peptidase</fullName>
    </submittedName>
</protein>
<reference evidence="2 3" key="1">
    <citation type="submission" date="2023-10" db="EMBL/GenBank/DDBJ databases">
        <title>Glaciecola aquimarina strain GGW-M5 nov., isolated from a coastal seawater.</title>
        <authorList>
            <person name="Bayburt H."/>
            <person name="Kim J.M."/>
            <person name="Choi B.J."/>
            <person name="Jeon C.O."/>
        </authorList>
    </citation>
    <scope>NUCLEOTIDE SEQUENCE [LARGE SCALE GENOMIC DNA]</scope>
    <source>
        <strain evidence="2 3">KCTC 32108</strain>
    </source>
</reference>
<dbReference type="Proteomes" id="UP001247805">
    <property type="component" value="Unassembled WGS sequence"/>
</dbReference>
<dbReference type="Gene3D" id="3.40.50.1820">
    <property type="entry name" value="alpha/beta hydrolase"/>
    <property type="match status" value="1"/>
</dbReference>
<name>A0ABU3SXT5_9ALTE</name>
<accession>A0ABU3SXT5</accession>
<dbReference type="EMBL" id="JAWDIO010000002">
    <property type="protein sequence ID" value="MDU0354826.1"/>
    <property type="molecule type" value="Genomic_DNA"/>
</dbReference>
<gene>
    <name evidence="2" type="ORF">RS130_13660</name>
</gene>
<dbReference type="SUPFAM" id="SSF53474">
    <property type="entry name" value="alpha/beta-Hydrolases"/>
    <property type="match status" value="1"/>
</dbReference>
<feature type="domain" description="Peptidase S9 prolyl oligopeptidase catalytic" evidence="1">
    <location>
        <begin position="35"/>
        <end position="114"/>
    </location>
</feature>
<evidence type="ECO:0000313" key="3">
    <source>
        <dbReference type="Proteomes" id="UP001247805"/>
    </source>
</evidence>
<dbReference type="RefSeq" id="WP_316026401.1">
    <property type="nucleotide sequence ID" value="NZ_JAWDIO010000002.1"/>
</dbReference>
<dbReference type="InterPro" id="IPR001375">
    <property type="entry name" value="Peptidase_S9_cat"/>
</dbReference>
<keyword evidence="3" id="KW-1185">Reference proteome</keyword>
<evidence type="ECO:0000259" key="1">
    <source>
        <dbReference type="Pfam" id="PF00326"/>
    </source>
</evidence>
<dbReference type="Pfam" id="PF00326">
    <property type="entry name" value="Peptidase_S9"/>
    <property type="match status" value="1"/>
</dbReference>